<keyword evidence="1" id="KW-0812">Transmembrane</keyword>
<keyword evidence="3" id="KW-1185">Reference proteome</keyword>
<dbReference type="eggNOG" id="ENOG5031ESS">
    <property type="taxonomic scope" value="Bacteria"/>
</dbReference>
<gene>
    <name evidence="2" type="ORF">MCQ_00141</name>
</gene>
<accession>J0Z217</accession>
<keyword evidence="1" id="KW-1133">Transmembrane helix</keyword>
<evidence type="ECO:0000313" key="2">
    <source>
        <dbReference type="EMBL" id="EJF81443.1"/>
    </source>
</evidence>
<dbReference type="AlphaFoldDB" id="J0Z217"/>
<proteinExistence type="predicted"/>
<protein>
    <submittedName>
        <fullName evidence="2">Uncharacterized protein</fullName>
    </submittedName>
</protein>
<organism evidence="2 3">
    <name type="scientific">Candidatus Bartonella washoeensis Sb944nv</name>
    <dbReference type="NCBI Taxonomy" id="1094563"/>
    <lineage>
        <taxon>Bacteria</taxon>
        <taxon>Pseudomonadati</taxon>
        <taxon>Pseudomonadota</taxon>
        <taxon>Alphaproteobacteria</taxon>
        <taxon>Hyphomicrobiales</taxon>
        <taxon>Bartonellaceae</taxon>
        <taxon>Bartonella</taxon>
    </lineage>
</organism>
<dbReference type="EMBL" id="AILU01000003">
    <property type="protein sequence ID" value="EJF81443.1"/>
    <property type="molecule type" value="Genomic_DNA"/>
</dbReference>
<name>J0Z217_9HYPH</name>
<dbReference type="HOGENOM" id="CLU_152398_0_0_5"/>
<feature type="transmembrane region" description="Helical" evidence="1">
    <location>
        <begin position="65"/>
        <end position="92"/>
    </location>
</feature>
<keyword evidence="1" id="KW-0472">Membrane</keyword>
<dbReference type="PATRIC" id="fig|1094563.3.peg.153"/>
<evidence type="ECO:0000313" key="3">
    <source>
        <dbReference type="Proteomes" id="UP000008947"/>
    </source>
</evidence>
<reference evidence="2 3" key="1">
    <citation type="submission" date="2012-03" db="EMBL/GenBank/DDBJ databases">
        <title>The Genome Sequence of Bartonella washoensis Sb944nv.</title>
        <authorList>
            <consortium name="The Broad Institute Genome Sequencing Platform"/>
            <consortium name="The Broad Institute Genome Sequencing Center for Infectious Disease"/>
            <person name="Feldgarden M."/>
            <person name="Kirby J."/>
            <person name="Kosoy M."/>
            <person name="Birtles R."/>
            <person name="Probert W.S."/>
            <person name="Chiaraviglio L."/>
            <person name="Young S.K."/>
            <person name="Zeng Q."/>
            <person name="Gargeya S."/>
            <person name="Fitzgerald M."/>
            <person name="Haas B."/>
            <person name="Abouelleil A."/>
            <person name="Alvarado L."/>
            <person name="Arachchi H.M."/>
            <person name="Berlin A."/>
            <person name="Chapman S.B."/>
            <person name="Gearin G."/>
            <person name="Goldberg J."/>
            <person name="Griggs A."/>
            <person name="Gujja S."/>
            <person name="Hansen M."/>
            <person name="Heiman D."/>
            <person name="Howarth C."/>
            <person name="Larimer J."/>
            <person name="Lui A."/>
            <person name="MacDonald P.J.P."/>
            <person name="McCowen C."/>
            <person name="Montmayeur A."/>
            <person name="Murphy C."/>
            <person name="Neiman D."/>
            <person name="Pearson M."/>
            <person name="Priest M."/>
            <person name="Roberts A."/>
            <person name="Saif S."/>
            <person name="Shea T."/>
            <person name="Sisk P."/>
            <person name="Stolte C."/>
            <person name="Sykes S."/>
            <person name="Wortman J."/>
            <person name="Nusbaum C."/>
            <person name="Birren B."/>
        </authorList>
    </citation>
    <scope>NUCLEOTIDE SEQUENCE [LARGE SCALE GENOMIC DNA]</scope>
    <source>
        <strain evidence="2 3">Sb944nv</strain>
    </source>
</reference>
<sequence>MLRPLFKLMAFISFTLMIIALVIDGTRSVSTSHWETTPLNKMLENLLQTDIYGLNQSMHNMTLPLLHSICITLICLPIWSILGTLAIIFCILSYEKQKPFHKIFYR</sequence>
<dbReference type="Proteomes" id="UP000008947">
    <property type="component" value="Unassembled WGS sequence"/>
</dbReference>
<evidence type="ECO:0000256" key="1">
    <source>
        <dbReference type="SAM" id="Phobius"/>
    </source>
</evidence>
<comment type="caution">
    <text evidence="2">The sequence shown here is derived from an EMBL/GenBank/DDBJ whole genome shotgun (WGS) entry which is preliminary data.</text>
</comment>
<dbReference type="RefSeq" id="WP_006922936.1">
    <property type="nucleotide sequence ID" value="NZ_JH725022.1"/>
</dbReference>